<dbReference type="GO" id="GO:0004674">
    <property type="term" value="F:protein serine/threonine kinase activity"/>
    <property type="evidence" value="ECO:0007669"/>
    <property type="project" value="TreeGrafter"/>
</dbReference>
<dbReference type="AlphaFoldDB" id="A0A9D9E7W9"/>
<evidence type="ECO:0000256" key="2">
    <source>
        <dbReference type="SAM" id="Phobius"/>
    </source>
</evidence>
<gene>
    <name evidence="5" type="ORF">IAC54_07250</name>
</gene>
<dbReference type="SMART" id="SM00220">
    <property type="entry name" value="S_TKc"/>
    <property type="match status" value="1"/>
</dbReference>
<feature type="transmembrane region" description="Helical" evidence="2">
    <location>
        <begin position="1018"/>
        <end position="1037"/>
    </location>
</feature>
<evidence type="ECO:0000259" key="4">
    <source>
        <dbReference type="PROSITE" id="PS51781"/>
    </source>
</evidence>
<proteinExistence type="predicted"/>
<sequence length="1217" mass="136983">MSSTIRPDGTLRSPSDKKNNGGTQRPNNDIKPFDDEKAAQSGTQRPAATGNRPQQSGTQRPDSGIKPFDGGNSSQSGTQRPAATGNRPQQSGTQRPGSGIKPFDGGNSSQSGTKRPATADEQSKKSGTQRPSLDKDKQQAANKQQVKAADIKVLKRDDESSAKEFVLNGVVYTVEGLISSSTGEAEVYKLSKGGNLYALKLYYCGYSPDPEVIKILKGITGTGFLVDIIDAGTWTSPQGEVRDYELQPYYSGGELTAGAMKNKAEVLKATAAGMIMAVKVAHDHNILHKDIKPGNFFYCDESHSQIILADFGIASAFKRDSSGTMIPLKAYAQWRTKIYAAPEIYTAIDGEIEYPDEKSDYYSLGMSLLTLWIGEKPFENIDERAMIRLKRGESGTLPYPDDMPQQLLHLIKGLTVPNPEKRWGFNEFERWARGENVPAEDNSRPSASGLNILYNGSKNQVATSKEELAAFMMDDTKLAEQYLYSGKISNWMLEAGYPEVQIQIDEIINKLYPKSRYSGVMAVCYLLDAGLPFIGIKGDKLNTNAEIADDIANNPDEYQKSLVNADAPLYVFFNANGINLADKFLPIFKKNSWHAVWQLVFTLDPAHPFPYNNPESKIFRWCDSVEEIIDAYASGPMDKFTDLGYRNRFNTYCELMLGDAFFLWLAHRDPALAGKIKSKLSGEKDTKGHLIYYLLYLLDPELPYELDKNADSKHFNAAQIGVMVNTDLLMYYIAGREEGYDKFEKNLESANMLVDCRDNRIYYYLKSKDVYKDKLDYIYYCFDLESKDNKRKAGPYDVNIAIFKAIKALAGDTFYFFPKSGNSVSSLDELKDVPMDEQQYELQNGLLRHWLAVQFQEDPFADLSEEYSYENLLAEYTIALSEIDPGIEELQRFNDACDDIQGRVDKIKRNIRSIRIIRGVWYLLVALPLLLIGTAYFIWGVESQLTSVISWKWVWLPILSLAIPLRFLQIVPAIENGFTSLFGEKLGDALTYHRWITSVLIAAVPILLFKAIDEWGGEYGFIFMSVICLAVLWVQFYKTILSCRLYIKSYDNEINPDVEAGTIEPLFYAWKDKDSDAPFESSIEDDQTFYNNALGAIRRTTLRKIFSGLVYVILIFSLWSITSPASTKLMQQYCPGFYEMVRESMEGSAAQTSTYQVINVKSSLMVREKPTTSSTAIGSLRNGQKIEVYEIVDGFARIKYGDREGYVKETYLKLIND</sequence>
<organism evidence="5 6">
    <name type="scientific">Candidatus Caccoplasma merdipullorum</name>
    <dbReference type="NCBI Taxonomy" id="2840718"/>
    <lineage>
        <taxon>Bacteria</taxon>
        <taxon>Pseudomonadati</taxon>
        <taxon>Bacteroidota</taxon>
        <taxon>Bacteroidia</taxon>
        <taxon>Bacteroidales</taxon>
        <taxon>Bacteroidaceae</taxon>
        <taxon>Bacteroidaceae incertae sedis</taxon>
        <taxon>Candidatus Caccoplasma</taxon>
    </lineage>
</organism>
<dbReference type="SMART" id="SM00287">
    <property type="entry name" value="SH3b"/>
    <property type="match status" value="1"/>
</dbReference>
<dbReference type="InterPro" id="IPR008271">
    <property type="entry name" value="Ser/Thr_kinase_AS"/>
</dbReference>
<evidence type="ECO:0000256" key="1">
    <source>
        <dbReference type="SAM" id="MobiDB-lite"/>
    </source>
</evidence>
<dbReference type="SUPFAM" id="SSF56112">
    <property type="entry name" value="Protein kinase-like (PK-like)"/>
    <property type="match status" value="1"/>
</dbReference>
<feature type="transmembrane region" description="Helical" evidence="2">
    <location>
        <begin position="953"/>
        <end position="974"/>
    </location>
</feature>
<dbReference type="PANTHER" id="PTHR44167">
    <property type="entry name" value="OVARIAN-SPECIFIC SERINE/THREONINE-PROTEIN KINASE LOK-RELATED"/>
    <property type="match status" value="1"/>
</dbReference>
<dbReference type="Proteomes" id="UP000823636">
    <property type="component" value="Unassembled WGS sequence"/>
</dbReference>
<feature type="transmembrane region" description="Helical" evidence="2">
    <location>
        <begin position="1105"/>
        <end position="1122"/>
    </location>
</feature>
<dbReference type="Pfam" id="PF00069">
    <property type="entry name" value="Pkinase"/>
    <property type="match status" value="1"/>
</dbReference>
<dbReference type="PROSITE" id="PS51781">
    <property type="entry name" value="SH3B"/>
    <property type="match status" value="1"/>
</dbReference>
<dbReference type="EMBL" id="JADIMW010000076">
    <property type="protein sequence ID" value="MBO8438674.1"/>
    <property type="molecule type" value="Genomic_DNA"/>
</dbReference>
<keyword evidence="2" id="KW-0812">Transmembrane</keyword>
<dbReference type="Pfam" id="PF08239">
    <property type="entry name" value="SH3_3"/>
    <property type="match status" value="1"/>
</dbReference>
<dbReference type="InterPro" id="IPR011009">
    <property type="entry name" value="Kinase-like_dom_sf"/>
</dbReference>
<reference evidence="5" key="1">
    <citation type="submission" date="2020-10" db="EMBL/GenBank/DDBJ databases">
        <authorList>
            <person name="Gilroy R."/>
        </authorList>
    </citation>
    <scope>NUCLEOTIDE SEQUENCE</scope>
    <source>
        <strain evidence="5">G3-4614</strain>
    </source>
</reference>
<dbReference type="GO" id="GO:0005524">
    <property type="term" value="F:ATP binding"/>
    <property type="evidence" value="ECO:0007669"/>
    <property type="project" value="InterPro"/>
</dbReference>
<keyword evidence="2" id="KW-0472">Membrane</keyword>
<feature type="domain" description="Protein kinase" evidence="3">
    <location>
        <begin position="171"/>
        <end position="432"/>
    </location>
</feature>
<protein>
    <submittedName>
        <fullName evidence="5">SH3 domain-containing protein</fullName>
    </submittedName>
</protein>
<dbReference type="PANTHER" id="PTHR44167:SF30">
    <property type="entry name" value="PHOSPHORYLASE KINASE"/>
    <property type="match status" value="1"/>
</dbReference>
<evidence type="ECO:0000259" key="3">
    <source>
        <dbReference type="PROSITE" id="PS50011"/>
    </source>
</evidence>
<evidence type="ECO:0000313" key="6">
    <source>
        <dbReference type="Proteomes" id="UP000823636"/>
    </source>
</evidence>
<feature type="region of interest" description="Disordered" evidence="1">
    <location>
        <begin position="1"/>
        <end position="147"/>
    </location>
</feature>
<feature type="transmembrane region" description="Helical" evidence="2">
    <location>
        <begin position="919"/>
        <end position="941"/>
    </location>
</feature>
<feature type="domain" description="SH3b" evidence="4">
    <location>
        <begin position="1153"/>
        <end position="1216"/>
    </location>
</feature>
<dbReference type="InterPro" id="IPR003646">
    <property type="entry name" value="SH3-like_bac-type"/>
</dbReference>
<feature type="compositionally biased region" description="Polar residues" evidence="1">
    <location>
        <begin position="71"/>
        <end position="96"/>
    </location>
</feature>
<dbReference type="Gene3D" id="2.30.30.40">
    <property type="entry name" value="SH3 Domains"/>
    <property type="match status" value="1"/>
</dbReference>
<dbReference type="PROSITE" id="PS00108">
    <property type="entry name" value="PROTEIN_KINASE_ST"/>
    <property type="match status" value="1"/>
</dbReference>
<comment type="caution">
    <text evidence="5">The sequence shown here is derived from an EMBL/GenBank/DDBJ whole genome shotgun (WGS) entry which is preliminary data.</text>
</comment>
<dbReference type="Gene3D" id="1.10.510.10">
    <property type="entry name" value="Transferase(Phosphotransferase) domain 1"/>
    <property type="match status" value="1"/>
</dbReference>
<keyword evidence="2" id="KW-1133">Transmembrane helix</keyword>
<evidence type="ECO:0000313" key="5">
    <source>
        <dbReference type="EMBL" id="MBO8438674.1"/>
    </source>
</evidence>
<dbReference type="InterPro" id="IPR000719">
    <property type="entry name" value="Prot_kinase_dom"/>
</dbReference>
<feature type="compositionally biased region" description="Polar residues" evidence="1">
    <location>
        <begin position="40"/>
        <end position="61"/>
    </location>
</feature>
<dbReference type="PROSITE" id="PS50011">
    <property type="entry name" value="PROTEIN_KINASE_DOM"/>
    <property type="match status" value="1"/>
</dbReference>
<reference evidence="5" key="2">
    <citation type="journal article" date="2021" name="PeerJ">
        <title>Extensive microbial diversity within the chicken gut microbiome revealed by metagenomics and culture.</title>
        <authorList>
            <person name="Gilroy R."/>
            <person name="Ravi A."/>
            <person name="Getino M."/>
            <person name="Pursley I."/>
            <person name="Horton D.L."/>
            <person name="Alikhan N.F."/>
            <person name="Baker D."/>
            <person name="Gharbi K."/>
            <person name="Hall N."/>
            <person name="Watson M."/>
            <person name="Adriaenssens E.M."/>
            <person name="Foster-Nyarko E."/>
            <person name="Jarju S."/>
            <person name="Secka A."/>
            <person name="Antonio M."/>
            <person name="Oren A."/>
            <person name="Chaudhuri R.R."/>
            <person name="La Ragione R."/>
            <person name="Hildebrand F."/>
            <person name="Pallen M.J."/>
        </authorList>
    </citation>
    <scope>NUCLEOTIDE SEQUENCE</scope>
    <source>
        <strain evidence="5">G3-4614</strain>
    </source>
</reference>
<name>A0A9D9E7W9_9BACT</name>
<accession>A0A9D9E7W9</accession>